<feature type="domain" description="Heterokaryon incompatibility" evidence="1">
    <location>
        <begin position="28"/>
        <end position="126"/>
    </location>
</feature>
<dbReference type="InterPro" id="IPR052895">
    <property type="entry name" value="HetReg/Transcr_Mod"/>
</dbReference>
<dbReference type="PANTHER" id="PTHR24148">
    <property type="entry name" value="ANKYRIN REPEAT DOMAIN-CONTAINING PROTEIN 39 HOMOLOG-RELATED"/>
    <property type="match status" value="1"/>
</dbReference>
<name>A0A6A5U301_9PLEO</name>
<evidence type="ECO:0000259" key="1">
    <source>
        <dbReference type="Pfam" id="PF06985"/>
    </source>
</evidence>
<keyword evidence="3" id="KW-1185">Reference proteome</keyword>
<dbReference type="EMBL" id="ML976985">
    <property type="protein sequence ID" value="KAF1959245.1"/>
    <property type="molecule type" value="Genomic_DNA"/>
</dbReference>
<evidence type="ECO:0000313" key="2">
    <source>
        <dbReference type="EMBL" id="KAF1959245.1"/>
    </source>
</evidence>
<accession>A0A6A5U301</accession>
<proteinExistence type="predicted"/>
<dbReference type="AlphaFoldDB" id="A0A6A5U301"/>
<dbReference type="OrthoDB" id="3553147at2759"/>
<evidence type="ECO:0000313" key="3">
    <source>
        <dbReference type="Proteomes" id="UP000800035"/>
    </source>
</evidence>
<dbReference type="Pfam" id="PF06985">
    <property type="entry name" value="HET"/>
    <property type="match status" value="1"/>
</dbReference>
<dbReference type="Proteomes" id="UP000800035">
    <property type="component" value="Unassembled WGS sequence"/>
</dbReference>
<dbReference type="InterPro" id="IPR010730">
    <property type="entry name" value="HET"/>
</dbReference>
<reference evidence="2" key="1">
    <citation type="journal article" date="2020" name="Stud. Mycol.">
        <title>101 Dothideomycetes genomes: a test case for predicting lifestyles and emergence of pathogens.</title>
        <authorList>
            <person name="Haridas S."/>
            <person name="Albert R."/>
            <person name="Binder M."/>
            <person name="Bloem J."/>
            <person name="Labutti K."/>
            <person name="Salamov A."/>
            <person name="Andreopoulos B."/>
            <person name="Baker S."/>
            <person name="Barry K."/>
            <person name="Bills G."/>
            <person name="Bluhm B."/>
            <person name="Cannon C."/>
            <person name="Castanera R."/>
            <person name="Culley D."/>
            <person name="Daum C."/>
            <person name="Ezra D."/>
            <person name="Gonzalez J."/>
            <person name="Henrissat B."/>
            <person name="Kuo A."/>
            <person name="Liang C."/>
            <person name="Lipzen A."/>
            <person name="Lutzoni F."/>
            <person name="Magnuson J."/>
            <person name="Mondo S."/>
            <person name="Nolan M."/>
            <person name="Ohm R."/>
            <person name="Pangilinan J."/>
            <person name="Park H.-J."/>
            <person name="Ramirez L."/>
            <person name="Alfaro M."/>
            <person name="Sun H."/>
            <person name="Tritt A."/>
            <person name="Yoshinaga Y."/>
            <person name="Zwiers L.-H."/>
            <person name="Turgeon B."/>
            <person name="Goodwin S."/>
            <person name="Spatafora J."/>
            <person name="Crous P."/>
            <person name="Grigoriev I."/>
        </authorList>
    </citation>
    <scope>NUCLEOTIDE SEQUENCE</scope>
    <source>
        <strain evidence="2">CBS 675.92</strain>
    </source>
</reference>
<gene>
    <name evidence="2" type="ORF">CC80DRAFT_407570</name>
</gene>
<protein>
    <recommendedName>
        <fullName evidence="1">Heterokaryon incompatibility domain-containing protein</fullName>
    </recommendedName>
</protein>
<sequence>MSDLAVDELRGKIVHKQLSSFNQSDDGYIAASYVWGAPAKPRQILLDDGSFLHITENCFLMLRRIRSLTDGKPLWVDAICINQTDNDEKSIVIGQMASIYSLAAQVVVYIGEANDCEAEALQLIIRADSKLAILALIPKSQHPDTPEGRVAKAAHEILERA</sequence>
<dbReference type="PANTHER" id="PTHR24148:SF64">
    <property type="entry name" value="HETEROKARYON INCOMPATIBILITY DOMAIN-CONTAINING PROTEIN"/>
    <property type="match status" value="1"/>
</dbReference>
<organism evidence="2 3">
    <name type="scientific">Byssothecium circinans</name>
    <dbReference type="NCBI Taxonomy" id="147558"/>
    <lineage>
        <taxon>Eukaryota</taxon>
        <taxon>Fungi</taxon>
        <taxon>Dikarya</taxon>
        <taxon>Ascomycota</taxon>
        <taxon>Pezizomycotina</taxon>
        <taxon>Dothideomycetes</taxon>
        <taxon>Pleosporomycetidae</taxon>
        <taxon>Pleosporales</taxon>
        <taxon>Massarineae</taxon>
        <taxon>Massarinaceae</taxon>
        <taxon>Byssothecium</taxon>
    </lineage>
</organism>